<keyword evidence="2" id="KW-1185">Reference proteome</keyword>
<dbReference type="OMA" id="LMMENEV"/>
<dbReference type="HOGENOM" id="CLU_1398773_0_0_1"/>
<evidence type="ECO:0000313" key="2">
    <source>
        <dbReference type="Proteomes" id="UP000000600"/>
    </source>
</evidence>
<dbReference type="AlphaFoldDB" id="A0D4D3"/>
<dbReference type="Proteomes" id="UP000000600">
    <property type="component" value="Unassembled WGS sequence"/>
</dbReference>
<protein>
    <submittedName>
        <fullName evidence="1">Uncharacterized protein</fullName>
    </submittedName>
</protein>
<gene>
    <name evidence="1" type="ORF">GSPATT00013366001</name>
</gene>
<reference evidence="1 2" key="1">
    <citation type="journal article" date="2006" name="Nature">
        <title>Global trends of whole-genome duplications revealed by the ciliate Paramecium tetraurelia.</title>
        <authorList>
            <consortium name="Genoscope"/>
            <person name="Aury J.-M."/>
            <person name="Jaillon O."/>
            <person name="Duret L."/>
            <person name="Noel B."/>
            <person name="Jubin C."/>
            <person name="Porcel B.M."/>
            <person name="Segurens B."/>
            <person name="Daubin V."/>
            <person name="Anthouard V."/>
            <person name="Aiach N."/>
            <person name="Arnaiz O."/>
            <person name="Billaut A."/>
            <person name="Beisson J."/>
            <person name="Blanc I."/>
            <person name="Bouhouche K."/>
            <person name="Camara F."/>
            <person name="Duharcourt S."/>
            <person name="Guigo R."/>
            <person name="Gogendeau D."/>
            <person name="Katinka M."/>
            <person name="Keller A.-M."/>
            <person name="Kissmehl R."/>
            <person name="Klotz C."/>
            <person name="Koll F."/>
            <person name="Le Moue A."/>
            <person name="Lepere C."/>
            <person name="Malinsky S."/>
            <person name="Nowacki M."/>
            <person name="Nowak J.K."/>
            <person name="Plattner H."/>
            <person name="Poulain J."/>
            <person name="Ruiz F."/>
            <person name="Serrano V."/>
            <person name="Zagulski M."/>
            <person name="Dessen P."/>
            <person name="Betermier M."/>
            <person name="Weissenbach J."/>
            <person name="Scarpelli C."/>
            <person name="Schachter V."/>
            <person name="Sperling L."/>
            <person name="Meyer E."/>
            <person name="Cohen J."/>
            <person name="Wincker P."/>
        </authorList>
    </citation>
    <scope>NUCLEOTIDE SEQUENCE [LARGE SCALE GENOMIC DNA]</scope>
    <source>
        <strain evidence="1 2">Stock d4-2</strain>
    </source>
</reference>
<proteinExistence type="predicted"/>
<dbReference type="RefSeq" id="XP_001445297.1">
    <property type="nucleotide sequence ID" value="XM_001445260.1"/>
</dbReference>
<evidence type="ECO:0000313" key="1">
    <source>
        <dbReference type="EMBL" id="CAK77900.1"/>
    </source>
</evidence>
<dbReference type="GeneID" id="5031082"/>
<name>A0D4D3_PARTE</name>
<accession>A0D4D3</accession>
<dbReference type="InParanoid" id="A0D4D3"/>
<organism evidence="1 2">
    <name type="scientific">Paramecium tetraurelia</name>
    <dbReference type="NCBI Taxonomy" id="5888"/>
    <lineage>
        <taxon>Eukaryota</taxon>
        <taxon>Sar</taxon>
        <taxon>Alveolata</taxon>
        <taxon>Ciliophora</taxon>
        <taxon>Intramacronucleata</taxon>
        <taxon>Oligohymenophorea</taxon>
        <taxon>Peniculida</taxon>
        <taxon>Parameciidae</taxon>
        <taxon>Paramecium</taxon>
    </lineage>
</organism>
<sequence>MKRTQYFQYLIHHEPILNVLIELRNNLSSENITLELRLAYIHKLMMENEVLMKILILPYMQILSQIKNQLCMTTLLILNLIPELISQGQYEHDHQSWLERGKDNQLNFHLNDSHHEYSITLITKSDLVPIILQKPKDDYSGIDLIHLGYISSPIDKSDQDALKQKIKSELKGQLKVFSTIIKYEKMILSFYEDDQ</sequence>
<dbReference type="OrthoDB" id="308362at2759"/>
<dbReference type="EMBL" id="CT868285">
    <property type="protein sequence ID" value="CAK77900.1"/>
    <property type="molecule type" value="Genomic_DNA"/>
</dbReference>
<dbReference type="KEGG" id="ptm:GSPATT00013366001"/>